<dbReference type="GeneID" id="34566476"/>
<dbReference type="STRING" id="1209926.A0A1G4AQS5"/>
<dbReference type="Gene3D" id="1.20.1250.20">
    <property type="entry name" value="MFS general substrate transporter like domains"/>
    <property type="match status" value="1"/>
</dbReference>
<dbReference type="PANTHER" id="PTHR23502">
    <property type="entry name" value="MAJOR FACILITATOR SUPERFAMILY"/>
    <property type="match status" value="1"/>
</dbReference>
<dbReference type="Proteomes" id="UP000176998">
    <property type="component" value="Unassembled WGS sequence"/>
</dbReference>
<dbReference type="GO" id="GO:0005886">
    <property type="term" value="C:plasma membrane"/>
    <property type="evidence" value="ECO:0007669"/>
    <property type="project" value="TreeGrafter"/>
</dbReference>
<dbReference type="EMBL" id="MJBS01000188">
    <property type="protein sequence ID" value="OHE91372.1"/>
    <property type="molecule type" value="Genomic_DNA"/>
</dbReference>
<feature type="transmembrane region" description="Helical" evidence="5">
    <location>
        <begin position="134"/>
        <end position="158"/>
    </location>
</feature>
<keyword evidence="7" id="KW-1185">Reference proteome</keyword>
<comment type="subcellular location">
    <subcellularLocation>
        <location evidence="1">Membrane</location>
        <topology evidence="1">Multi-pass membrane protein</topology>
    </subcellularLocation>
</comment>
<evidence type="ECO:0000313" key="6">
    <source>
        <dbReference type="EMBL" id="OHE91372.1"/>
    </source>
</evidence>
<evidence type="ECO:0000256" key="4">
    <source>
        <dbReference type="ARBA" id="ARBA00023136"/>
    </source>
</evidence>
<accession>A0A1G4AQS5</accession>
<name>A0A1G4AQS5_9PEZI</name>
<dbReference type="InterPro" id="IPR036259">
    <property type="entry name" value="MFS_trans_sf"/>
</dbReference>
<evidence type="ECO:0000256" key="5">
    <source>
        <dbReference type="SAM" id="Phobius"/>
    </source>
</evidence>
<evidence type="ECO:0000256" key="2">
    <source>
        <dbReference type="ARBA" id="ARBA00022692"/>
    </source>
</evidence>
<dbReference type="AlphaFoldDB" id="A0A1G4AQS5"/>
<evidence type="ECO:0000256" key="3">
    <source>
        <dbReference type="ARBA" id="ARBA00022989"/>
    </source>
</evidence>
<dbReference type="OrthoDB" id="268400at2759"/>
<dbReference type="RefSeq" id="XP_022468545.1">
    <property type="nucleotide sequence ID" value="XM_022624966.1"/>
</dbReference>
<feature type="transmembrane region" description="Helical" evidence="5">
    <location>
        <begin position="208"/>
        <end position="236"/>
    </location>
</feature>
<feature type="transmembrane region" description="Helical" evidence="5">
    <location>
        <begin position="272"/>
        <end position="295"/>
    </location>
</feature>
<feature type="transmembrane region" description="Helical" evidence="5">
    <location>
        <begin position="179"/>
        <end position="196"/>
    </location>
</feature>
<keyword evidence="3 5" id="KW-1133">Transmembrane helix</keyword>
<dbReference type="PANTHER" id="PTHR23502:SF164">
    <property type="entry name" value="MAJOR FACILITATOR SUPERFAMILY (MFS) PROFILE DOMAIN-CONTAINING PROTEIN"/>
    <property type="match status" value="1"/>
</dbReference>
<organism evidence="6 7">
    <name type="scientific">Colletotrichum orchidophilum</name>
    <dbReference type="NCBI Taxonomy" id="1209926"/>
    <lineage>
        <taxon>Eukaryota</taxon>
        <taxon>Fungi</taxon>
        <taxon>Dikarya</taxon>
        <taxon>Ascomycota</taxon>
        <taxon>Pezizomycotina</taxon>
        <taxon>Sordariomycetes</taxon>
        <taxon>Hypocreomycetidae</taxon>
        <taxon>Glomerellales</taxon>
        <taxon>Glomerellaceae</taxon>
        <taxon>Colletotrichum</taxon>
    </lineage>
</organism>
<evidence type="ECO:0000256" key="1">
    <source>
        <dbReference type="ARBA" id="ARBA00004141"/>
    </source>
</evidence>
<gene>
    <name evidence="6" type="ORF">CORC01_13349</name>
</gene>
<reference evidence="6 7" key="1">
    <citation type="submission" date="2016-09" db="EMBL/GenBank/DDBJ databases">
        <authorList>
            <person name="Capua I."/>
            <person name="De Benedictis P."/>
            <person name="Joannis T."/>
            <person name="Lombin L.H."/>
            <person name="Cattoli G."/>
        </authorList>
    </citation>
    <scope>NUCLEOTIDE SEQUENCE [LARGE SCALE GENOMIC DNA]</scope>
    <source>
        <strain evidence="6 7">IMI 309357</strain>
    </source>
</reference>
<sequence length="312" mass="34302">MTITNGPYRNAWISCIFSAQGLIIIVLGIAAPYMISDLSWRWMYYITAFGAASFLVGVYLFTPETRWPRTRAEMSKLTPRMIFVGDANNGPKDGVPRSKIGHQRGPRTFRYNIALFYGKNVAPALLIAPWSWGFVNLSLCLVLVFIAAVAVALVAGSAADWVANRTAKKRGVRVPENQLVSLIIPALAGIIGPIFFGLSGSNQAQCPYFTFLTSLGAMAFGFLGANTIGAVYVLCYSHLASPALVNNALFRGLLAFMLSFNIFGWIVNMGYFNAMIIYAGSISACAIFVPVVYYYGPAWRKRWPAEHFSDHM</sequence>
<protein>
    <submittedName>
        <fullName evidence="6">Major facilitator superfamily transporter</fullName>
    </submittedName>
</protein>
<dbReference type="GO" id="GO:0022857">
    <property type="term" value="F:transmembrane transporter activity"/>
    <property type="evidence" value="ECO:0007669"/>
    <property type="project" value="TreeGrafter"/>
</dbReference>
<feature type="transmembrane region" description="Helical" evidence="5">
    <location>
        <begin position="109"/>
        <end position="128"/>
    </location>
</feature>
<feature type="transmembrane region" description="Helical" evidence="5">
    <location>
        <begin position="248"/>
        <end position="266"/>
    </location>
</feature>
<evidence type="ECO:0000313" key="7">
    <source>
        <dbReference type="Proteomes" id="UP000176998"/>
    </source>
</evidence>
<comment type="caution">
    <text evidence="6">The sequence shown here is derived from an EMBL/GenBank/DDBJ whole genome shotgun (WGS) entry which is preliminary data.</text>
</comment>
<proteinExistence type="predicted"/>
<feature type="transmembrane region" description="Helical" evidence="5">
    <location>
        <begin position="12"/>
        <end position="36"/>
    </location>
</feature>
<keyword evidence="2 5" id="KW-0812">Transmembrane</keyword>
<keyword evidence="4 5" id="KW-0472">Membrane</keyword>
<feature type="transmembrane region" description="Helical" evidence="5">
    <location>
        <begin position="42"/>
        <end position="61"/>
    </location>
</feature>
<dbReference type="SUPFAM" id="SSF103473">
    <property type="entry name" value="MFS general substrate transporter"/>
    <property type="match status" value="1"/>
</dbReference>